<dbReference type="SUPFAM" id="SSF143120">
    <property type="entry name" value="YefM-like"/>
    <property type="match status" value="1"/>
</dbReference>
<sequence>MQRLITVNATQARQEFFELLNQVAKNGKEIIIKKKGLEGDVIMKKAELSNLTKKQRIEKNMRIVRETAGSLKSKIPYHPNEKELAAEIFVKEYKKKYGIK</sequence>
<dbReference type="EMBL" id="KT007056">
    <property type="protein sequence ID" value="AKQ04957.1"/>
    <property type="molecule type" value="Genomic_DNA"/>
</dbReference>
<dbReference type="NCBIfam" id="TIGR01552">
    <property type="entry name" value="phd_fam"/>
    <property type="match status" value="1"/>
</dbReference>
<dbReference type="Gene3D" id="3.40.1620.10">
    <property type="entry name" value="YefM-like domain"/>
    <property type="match status" value="1"/>
</dbReference>
<protein>
    <submittedName>
        <fullName evidence="2">Uncharacterized protein</fullName>
    </submittedName>
</protein>
<organism evidence="2">
    <name type="scientific">uncultured Microgenomates bacterium Rifle_16ft_4_minimus_954</name>
    <dbReference type="NCBI Taxonomy" id="1665122"/>
    <lineage>
        <taxon>Bacteria</taxon>
        <taxon>Candidatus Microgenomatota</taxon>
        <taxon>environmental samples</taxon>
    </lineage>
</organism>
<evidence type="ECO:0000256" key="1">
    <source>
        <dbReference type="ARBA" id="ARBA00009981"/>
    </source>
</evidence>
<accession>A0A0H4TEC5</accession>
<proteinExistence type="inferred from homology"/>
<dbReference type="AlphaFoldDB" id="A0A0H4TEC5"/>
<name>A0A0H4TEC5_9BACT</name>
<evidence type="ECO:0000313" key="2">
    <source>
        <dbReference type="EMBL" id="AKQ04957.1"/>
    </source>
</evidence>
<reference evidence="2" key="1">
    <citation type="journal article" date="2015" name="ISME J.">
        <title>Aquifer environment selects for microbial species cohorts in sediment and groundwater.</title>
        <authorList>
            <person name="Hug L.A."/>
            <person name="Thomas B.C."/>
            <person name="Brown C.T."/>
            <person name="Frischkorn K.R."/>
            <person name="Williams K.H."/>
            <person name="Tringe S.G."/>
            <person name="Banfield J.F."/>
        </authorList>
    </citation>
    <scope>NUCLEOTIDE SEQUENCE</scope>
</reference>
<dbReference type="InterPro" id="IPR036165">
    <property type="entry name" value="YefM-like_sf"/>
</dbReference>
<comment type="similarity">
    <text evidence="1">Belongs to the phD/YefM antitoxin family.</text>
</comment>